<dbReference type="RefSeq" id="WP_084519479.1">
    <property type="nucleotide sequence ID" value="NZ_QQAZ01000005.1"/>
</dbReference>
<protein>
    <recommendedName>
        <fullName evidence="3">Terpene synthase</fullName>
    </recommendedName>
</protein>
<comment type="caution">
    <text evidence="1">The sequence shown here is derived from an EMBL/GenBank/DDBJ whole genome shotgun (WGS) entry which is preliminary data.</text>
</comment>
<sequence>MTTHPAVHPNAGQRYALPPFYCPLPPVLNPHMARVQDRALRWTERVGLYRDESDRAWGRATHSGEWACRLIPDPAGEDMAVLFAEWNYWTFAIDDLIDEDSADDAGAVVSATDTIEFAWRMIRGLEHPGSRLDGAGDDLVPTTRAALSAAHWHRITRAVRDWMLAATLEAATTERAVLPSFDDYLAVCAESGGFRFFFGWMEIGAGVEVPPHQFYAPGTQALTQLAGTIIRIDNDLMSYPKGDHLEPPAQNIANVLVRHRGCPLPDAVAAAAALRDGLMLHYLRLSDRIGGSHACGPELRRYITGLGHTIRGNLEWGNTAPRYASPRNHHSYPDPTATCGVSVTDTAPRLPSGPPPDAPSIAWWWDRSLDRL</sequence>
<evidence type="ECO:0000313" key="1">
    <source>
        <dbReference type="EMBL" id="RDI50813.1"/>
    </source>
</evidence>
<dbReference type="EMBL" id="QQAZ01000005">
    <property type="protein sequence ID" value="RDI50813.1"/>
    <property type="molecule type" value="Genomic_DNA"/>
</dbReference>
<dbReference type="InterPro" id="IPR008949">
    <property type="entry name" value="Isoprenoid_synthase_dom_sf"/>
</dbReference>
<dbReference type="Pfam" id="PF19086">
    <property type="entry name" value="Terpene_syn_C_2"/>
    <property type="match status" value="1"/>
</dbReference>
<gene>
    <name evidence="1" type="ORF">DFR68_105290</name>
</gene>
<dbReference type="AlphaFoldDB" id="A0A370H3T4"/>
<organism evidence="1 2">
    <name type="scientific">Nocardia mexicana</name>
    <dbReference type="NCBI Taxonomy" id="279262"/>
    <lineage>
        <taxon>Bacteria</taxon>
        <taxon>Bacillati</taxon>
        <taxon>Actinomycetota</taxon>
        <taxon>Actinomycetes</taxon>
        <taxon>Mycobacteriales</taxon>
        <taxon>Nocardiaceae</taxon>
        <taxon>Nocardia</taxon>
    </lineage>
</organism>
<reference evidence="1 2" key="1">
    <citation type="submission" date="2018-07" db="EMBL/GenBank/DDBJ databases">
        <title>Genomic Encyclopedia of Type Strains, Phase IV (KMG-IV): sequencing the most valuable type-strain genomes for metagenomic binning, comparative biology and taxonomic classification.</title>
        <authorList>
            <person name="Goeker M."/>
        </authorList>
    </citation>
    <scope>NUCLEOTIDE SEQUENCE [LARGE SCALE GENOMIC DNA]</scope>
    <source>
        <strain evidence="1 2">DSM 44952</strain>
    </source>
</reference>
<evidence type="ECO:0000313" key="2">
    <source>
        <dbReference type="Proteomes" id="UP000255355"/>
    </source>
</evidence>
<accession>A0A370H3T4</accession>
<keyword evidence="2" id="KW-1185">Reference proteome</keyword>
<dbReference type="Proteomes" id="UP000255355">
    <property type="component" value="Unassembled WGS sequence"/>
</dbReference>
<evidence type="ECO:0008006" key="3">
    <source>
        <dbReference type="Google" id="ProtNLM"/>
    </source>
</evidence>
<dbReference type="OrthoDB" id="2989600at2"/>
<proteinExistence type="predicted"/>
<name>A0A370H3T4_9NOCA</name>
<dbReference type="SUPFAM" id="SSF48576">
    <property type="entry name" value="Terpenoid synthases"/>
    <property type="match status" value="1"/>
</dbReference>
<dbReference type="STRING" id="1210089.GCA_001613165_02495"/>
<dbReference type="Gene3D" id="1.10.600.10">
    <property type="entry name" value="Farnesyl Diphosphate Synthase"/>
    <property type="match status" value="1"/>
</dbReference>